<feature type="domain" description="HAT C-terminal dimerisation" evidence="7">
    <location>
        <begin position="749"/>
        <end position="828"/>
    </location>
</feature>
<accession>A0A814SJ26</accession>
<dbReference type="GO" id="GO:0005634">
    <property type="term" value="C:nucleus"/>
    <property type="evidence" value="ECO:0007669"/>
    <property type="project" value="UniProtKB-SubCell"/>
</dbReference>
<evidence type="ECO:0000256" key="4">
    <source>
        <dbReference type="ARBA" id="ARBA00022833"/>
    </source>
</evidence>
<feature type="compositionally biased region" description="Acidic residues" evidence="6">
    <location>
        <begin position="710"/>
        <end position="734"/>
    </location>
</feature>
<comment type="caution">
    <text evidence="9">The sequence shown here is derived from an EMBL/GenBank/DDBJ whole genome shotgun (WGS) entry which is preliminary data.</text>
</comment>
<evidence type="ECO:0000256" key="5">
    <source>
        <dbReference type="ARBA" id="ARBA00023242"/>
    </source>
</evidence>
<keyword evidence="4" id="KW-0862">Zinc</keyword>
<evidence type="ECO:0000256" key="1">
    <source>
        <dbReference type="ARBA" id="ARBA00004123"/>
    </source>
</evidence>
<evidence type="ECO:0008006" key="11">
    <source>
        <dbReference type="Google" id="ProtNLM"/>
    </source>
</evidence>
<evidence type="ECO:0000256" key="6">
    <source>
        <dbReference type="SAM" id="MobiDB-lite"/>
    </source>
</evidence>
<dbReference type="SUPFAM" id="SSF140996">
    <property type="entry name" value="Hermes dimerisation domain"/>
    <property type="match status" value="1"/>
</dbReference>
<dbReference type="GO" id="GO:0046983">
    <property type="term" value="F:protein dimerization activity"/>
    <property type="evidence" value="ECO:0007669"/>
    <property type="project" value="InterPro"/>
</dbReference>
<keyword evidence="2" id="KW-0479">Metal-binding</keyword>
<evidence type="ECO:0000313" key="10">
    <source>
        <dbReference type="Proteomes" id="UP000663855"/>
    </source>
</evidence>
<dbReference type="GO" id="GO:0008270">
    <property type="term" value="F:zinc ion binding"/>
    <property type="evidence" value="ECO:0007669"/>
    <property type="project" value="UniProtKB-KW"/>
</dbReference>
<feature type="region of interest" description="Disordered" evidence="6">
    <location>
        <begin position="1"/>
        <end position="93"/>
    </location>
</feature>
<dbReference type="Gene3D" id="1.10.10.1070">
    <property type="entry name" value="Zinc finger, BED domain-containing"/>
    <property type="match status" value="1"/>
</dbReference>
<keyword evidence="5" id="KW-0539">Nucleus</keyword>
<dbReference type="AlphaFoldDB" id="A0A814SJ26"/>
<feature type="region of interest" description="Disordered" evidence="6">
    <location>
        <begin position="709"/>
        <end position="738"/>
    </location>
</feature>
<evidence type="ECO:0000256" key="3">
    <source>
        <dbReference type="ARBA" id="ARBA00022771"/>
    </source>
</evidence>
<dbReference type="PANTHER" id="PTHR46481">
    <property type="entry name" value="ZINC FINGER BED DOMAIN-CONTAINING PROTEIN 4"/>
    <property type="match status" value="1"/>
</dbReference>
<feature type="domain" description="Hermes trasposase DNA-binding" evidence="8">
    <location>
        <begin position="205"/>
        <end position="264"/>
    </location>
</feature>
<dbReference type="PANTHER" id="PTHR46481:SF10">
    <property type="entry name" value="ZINC FINGER BED DOMAIN-CONTAINING PROTEIN 39"/>
    <property type="match status" value="1"/>
</dbReference>
<evidence type="ECO:0000259" key="8">
    <source>
        <dbReference type="Pfam" id="PF10683"/>
    </source>
</evidence>
<proteinExistence type="predicted"/>
<dbReference type="InterPro" id="IPR052035">
    <property type="entry name" value="ZnF_BED_domain_contain"/>
</dbReference>
<comment type="subcellular location">
    <subcellularLocation>
        <location evidence="1">Nucleus</location>
    </subcellularLocation>
</comment>
<evidence type="ECO:0000256" key="2">
    <source>
        <dbReference type="ARBA" id="ARBA00022723"/>
    </source>
</evidence>
<dbReference type="Pfam" id="PF10683">
    <property type="entry name" value="DBD_Tnp_Hermes"/>
    <property type="match status" value="1"/>
</dbReference>
<dbReference type="InterPro" id="IPR018473">
    <property type="entry name" value="Hermes_transposase_DNA-db"/>
</dbReference>
<evidence type="ECO:0000259" key="7">
    <source>
        <dbReference type="Pfam" id="PF05699"/>
    </source>
</evidence>
<protein>
    <recommendedName>
        <fullName evidence="11">Transposase</fullName>
    </recommendedName>
</protein>
<dbReference type="InterPro" id="IPR008906">
    <property type="entry name" value="HATC_C_dom"/>
</dbReference>
<name>A0A814SJ26_9BILA</name>
<dbReference type="Proteomes" id="UP000663855">
    <property type="component" value="Unassembled WGS sequence"/>
</dbReference>
<keyword evidence="3" id="KW-0863">Zinc-finger</keyword>
<gene>
    <name evidence="9" type="ORF">CJN711_LOCUS9388</name>
</gene>
<feature type="compositionally biased region" description="Low complexity" evidence="6">
    <location>
        <begin position="18"/>
        <end position="93"/>
    </location>
</feature>
<dbReference type="InterPro" id="IPR012337">
    <property type="entry name" value="RNaseH-like_sf"/>
</dbReference>
<organism evidence="9 10">
    <name type="scientific">Rotaria magnacalcarata</name>
    <dbReference type="NCBI Taxonomy" id="392030"/>
    <lineage>
        <taxon>Eukaryota</taxon>
        <taxon>Metazoa</taxon>
        <taxon>Spiralia</taxon>
        <taxon>Gnathifera</taxon>
        <taxon>Rotifera</taxon>
        <taxon>Eurotatoria</taxon>
        <taxon>Bdelloidea</taxon>
        <taxon>Philodinida</taxon>
        <taxon>Philodinidae</taxon>
        <taxon>Rotaria</taxon>
    </lineage>
</organism>
<sequence>MENHTYSSPLLDKKNPLSSSTASSSLTSSSFSSSSSPPNSSSISTSTNTNTTSSSISYIYTSPNSSTNHSSPAPTLVTSSDTSSNRSTLSSSSQSLSYTSDRIHFLLRNEKKRYDIISHTNNSKSTKVPHWLKFGFPAKIDEKGNLERIFGYASCHDCKKTYVYNSNSGTSHLKQHSCVLNQDKSSRTNSMKQTTVEQVLTVQKTLTDDQSNVVKDLIAGWICTDIRPFSIIEDNGLRLLIQECIRLGSLYGNVDVNDMLRGRTTISNHIYKLANWSRSQMKLLLQEPFENRCLSISPDFWTDKYRQISYLGVTVTFVDSDYHYHTIDLFCRPFEEPDKSSTNVLIALQAELASFGIDDLFKVTIVCDRGANFLKAFRYHHPILCYAHRLNNILKRTFFQHSEQSSLKLLSHTYDGSSCSEVCDDDDNLNNISKPKKNKKKKLTVSVRDMEETAMTIKVNEIPTAAQYVIKTILECKALAKYIKKSGLNKEIKAVGGNAIHQATNVRWLSLIDLLESMRTSYTQIKAILSRRKQQSRLTIISQNLLDDIVRFLKPFKSIMKIIQAGSTPTLYLILPCTLVLRKVCNSFEYLLEHVNKHQLVEGEKSPLENNVEDDALRQYEEGEGIQYIRERSLILLSNMLDLDHRYYCATILHPDYRTLRGCSTEEKVACYRYIREQLKIMNEETSNNDVELQKNKRIKSSHLSILDDFKDDPEATDDDDEHSSDNDDDDEDDFKSTEYSLSLTKSDELNKYLGMKVDMNEYSSDVLLFWKRNTDEFPCLSKLARRTHSIPATSAGVERQFSTAGLILSERRNNLDPEQLDNIISIRAMEIINAKM</sequence>
<dbReference type="Pfam" id="PF05699">
    <property type="entry name" value="Dimer_Tnp_hAT"/>
    <property type="match status" value="1"/>
</dbReference>
<reference evidence="9" key="1">
    <citation type="submission" date="2021-02" db="EMBL/GenBank/DDBJ databases">
        <authorList>
            <person name="Nowell W R."/>
        </authorList>
    </citation>
    <scope>NUCLEOTIDE SEQUENCE</scope>
</reference>
<dbReference type="EMBL" id="CAJNOV010003621">
    <property type="protein sequence ID" value="CAF1148119.1"/>
    <property type="molecule type" value="Genomic_DNA"/>
</dbReference>
<dbReference type="SUPFAM" id="SSF53098">
    <property type="entry name" value="Ribonuclease H-like"/>
    <property type="match status" value="1"/>
</dbReference>
<evidence type="ECO:0000313" key="9">
    <source>
        <dbReference type="EMBL" id="CAF1148119.1"/>
    </source>
</evidence>